<dbReference type="AlphaFoldDB" id="A0AAT9FQV9"/>
<reference evidence="1" key="1">
    <citation type="submission" date="2024-07" db="EMBL/GenBank/DDBJ databases">
        <title>Complete genome sequence of Verrucomicrobiaceae bacterium NT6N.</title>
        <authorList>
            <person name="Huang C."/>
            <person name="Takami H."/>
            <person name="Hamasaki K."/>
        </authorList>
    </citation>
    <scope>NUCLEOTIDE SEQUENCE</scope>
    <source>
        <strain evidence="1">NT6N</strain>
    </source>
</reference>
<name>A0AAT9FQV9_9BACT</name>
<sequence length="180" mass="19984">MKKYGLLLLSGMTATQASDFQLEIEIPRLKVSEYHRPYVAAWIEKPDRSHAANLAVWYDTEMKNDEGTKWLKDLRQWWRRSGRDLDMPVDGISGPTKPAGKHKVSITKALASLPPLAEGEYKLVVEASREVGGREVVSIPFIWDGKTLKTQTSKGSSELGAVVLSQVETPATTKNTNSSN</sequence>
<dbReference type="KEGG" id="osu:NT6N_33240"/>
<protein>
    <recommendedName>
        <fullName evidence="2">DUF2271 domain-containing protein</fullName>
    </recommendedName>
</protein>
<evidence type="ECO:0000313" key="1">
    <source>
        <dbReference type="EMBL" id="BDS08284.1"/>
    </source>
</evidence>
<evidence type="ECO:0008006" key="2">
    <source>
        <dbReference type="Google" id="ProtNLM"/>
    </source>
</evidence>
<accession>A0AAT9FQV9</accession>
<organism evidence="1">
    <name type="scientific">Oceaniferula spumae</name>
    <dbReference type="NCBI Taxonomy" id="2979115"/>
    <lineage>
        <taxon>Bacteria</taxon>
        <taxon>Pseudomonadati</taxon>
        <taxon>Verrucomicrobiota</taxon>
        <taxon>Verrucomicrobiia</taxon>
        <taxon>Verrucomicrobiales</taxon>
        <taxon>Verrucomicrobiaceae</taxon>
        <taxon>Oceaniferula</taxon>
    </lineage>
</organism>
<proteinExistence type="predicted"/>
<dbReference type="Pfam" id="PF10029">
    <property type="entry name" value="DUF2271"/>
    <property type="match status" value="1"/>
</dbReference>
<gene>
    <name evidence="1" type="ORF">NT6N_33240</name>
</gene>
<dbReference type="EMBL" id="AP026866">
    <property type="protein sequence ID" value="BDS08284.1"/>
    <property type="molecule type" value="Genomic_DNA"/>
</dbReference>
<dbReference type="InterPro" id="IPR014469">
    <property type="entry name" value="DUF2271"/>
</dbReference>
<dbReference type="PIRSF" id="PIRSF014995">
    <property type="entry name" value="UCP014995"/>
    <property type="match status" value="1"/>
</dbReference>